<comment type="caution">
    <text evidence="1">The sequence shown here is derived from an EMBL/GenBank/DDBJ whole genome shotgun (WGS) entry which is preliminary data.</text>
</comment>
<protein>
    <submittedName>
        <fullName evidence="1">Uncharacterized protein</fullName>
    </submittedName>
</protein>
<evidence type="ECO:0000313" key="1">
    <source>
        <dbReference type="EMBL" id="GCB83836.1"/>
    </source>
</evidence>
<name>A0A401QEM9_SCYTO</name>
<gene>
    <name evidence="1" type="ORF">scyTo_0024118</name>
</gene>
<dbReference type="EMBL" id="BFAA01039643">
    <property type="protein sequence ID" value="GCB83836.1"/>
    <property type="molecule type" value="Genomic_DNA"/>
</dbReference>
<evidence type="ECO:0000313" key="2">
    <source>
        <dbReference type="Proteomes" id="UP000288216"/>
    </source>
</evidence>
<feature type="non-terminal residue" evidence="1">
    <location>
        <position position="1"/>
    </location>
</feature>
<dbReference type="Proteomes" id="UP000288216">
    <property type="component" value="Unassembled WGS sequence"/>
</dbReference>
<organism evidence="1 2">
    <name type="scientific">Scyliorhinus torazame</name>
    <name type="common">Cloudy catshark</name>
    <name type="synonym">Catulus torazame</name>
    <dbReference type="NCBI Taxonomy" id="75743"/>
    <lineage>
        <taxon>Eukaryota</taxon>
        <taxon>Metazoa</taxon>
        <taxon>Chordata</taxon>
        <taxon>Craniata</taxon>
        <taxon>Vertebrata</taxon>
        <taxon>Chondrichthyes</taxon>
        <taxon>Elasmobranchii</taxon>
        <taxon>Galeomorphii</taxon>
        <taxon>Galeoidea</taxon>
        <taxon>Carcharhiniformes</taxon>
        <taxon>Scyliorhinidae</taxon>
        <taxon>Scyliorhinus</taxon>
    </lineage>
</organism>
<sequence length="45" mass="5104">LLQISIKALIQDRFCISAQFLKDRAVCTTQDGLLILHYGLVQTQK</sequence>
<accession>A0A401QEM9</accession>
<keyword evidence="2" id="KW-1185">Reference proteome</keyword>
<proteinExistence type="predicted"/>
<reference evidence="1 2" key="1">
    <citation type="journal article" date="2018" name="Nat. Ecol. Evol.">
        <title>Shark genomes provide insights into elasmobranch evolution and the origin of vertebrates.</title>
        <authorList>
            <person name="Hara Y"/>
            <person name="Yamaguchi K"/>
            <person name="Onimaru K"/>
            <person name="Kadota M"/>
            <person name="Koyanagi M"/>
            <person name="Keeley SD"/>
            <person name="Tatsumi K"/>
            <person name="Tanaka K"/>
            <person name="Motone F"/>
            <person name="Kageyama Y"/>
            <person name="Nozu R"/>
            <person name="Adachi N"/>
            <person name="Nishimura O"/>
            <person name="Nakagawa R"/>
            <person name="Tanegashima C"/>
            <person name="Kiyatake I"/>
            <person name="Matsumoto R"/>
            <person name="Murakumo K"/>
            <person name="Nishida K"/>
            <person name="Terakita A"/>
            <person name="Kuratani S"/>
            <person name="Sato K"/>
            <person name="Hyodo S Kuraku.S."/>
        </authorList>
    </citation>
    <scope>NUCLEOTIDE SEQUENCE [LARGE SCALE GENOMIC DNA]</scope>
</reference>
<dbReference type="AlphaFoldDB" id="A0A401QEM9"/>